<dbReference type="EMBL" id="BAAAQN010000004">
    <property type="protein sequence ID" value="GAA2016967.1"/>
    <property type="molecule type" value="Genomic_DNA"/>
</dbReference>
<keyword evidence="2" id="KW-1185">Reference proteome</keyword>
<dbReference type="Pfam" id="PF06108">
    <property type="entry name" value="DUF952"/>
    <property type="match status" value="1"/>
</dbReference>
<name>A0ABN2TQ01_9ACTN</name>
<organism evidence="1 2">
    <name type="scientific">Catenulispora yoronensis</name>
    <dbReference type="NCBI Taxonomy" id="450799"/>
    <lineage>
        <taxon>Bacteria</taxon>
        <taxon>Bacillati</taxon>
        <taxon>Actinomycetota</taxon>
        <taxon>Actinomycetes</taxon>
        <taxon>Catenulisporales</taxon>
        <taxon>Catenulisporaceae</taxon>
        <taxon>Catenulispora</taxon>
    </lineage>
</organism>
<dbReference type="PANTHER" id="PTHR34129">
    <property type="entry name" value="BLR1139 PROTEIN"/>
    <property type="match status" value="1"/>
</dbReference>
<proteinExistence type="predicted"/>
<dbReference type="Proteomes" id="UP001500751">
    <property type="component" value="Unassembled WGS sequence"/>
</dbReference>
<protein>
    <submittedName>
        <fullName evidence="1">DUF952 domain-containing protein</fullName>
    </submittedName>
</protein>
<dbReference type="PANTHER" id="PTHR34129:SF1">
    <property type="entry name" value="DUF952 DOMAIN-CONTAINING PROTEIN"/>
    <property type="match status" value="1"/>
</dbReference>
<dbReference type="InterPro" id="IPR009297">
    <property type="entry name" value="DUF952"/>
</dbReference>
<evidence type="ECO:0000313" key="2">
    <source>
        <dbReference type="Proteomes" id="UP001500751"/>
    </source>
</evidence>
<sequence>MTIYHIALRADWAAATAATAAGANAGEYRVSTRGRSLEEQGFIHASTTVQVAGVANAFYADLAAEDLVVLVIDTDRLTAELKYDPVPGAAEPFPHIYGPLNVDAVVGLAELGRDAEGRYTFEG</sequence>
<dbReference type="Gene3D" id="3.20.170.20">
    <property type="entry name" value="Protein of unknown function DUF952"/>
    <property type="match status" value="1"/>
</dbReference>
<accession>A0ABN2TQ01</accession>
<dbReference type="SUPFAM" id="SSF56399">
    <property type="entry name" value="ADP-ribosylation"/>
    <property type="match status" value="1"/>
</dbReference>
<reference evidence="1 2" key="1">
    <citation type="journal article" date="2019" name="Int. J. Syst. Evol. Microbiol.">
        <title>The Global Catalogue of Microorganisms (GCM) 10K type strain sequencing project: providing services to taxonomists for standard genome sequencing and annotation.</title>
        <authorList>
            <consortium name="The Broad Institute Genomics Platform"/>
            <consortium name="The Broad Institute Genome Sequencing Center for Infectious Disease"/>
            <person name="Wu L."/>
            <person name="Ma J."/>
        </authorList>
    </citation>
    <scope>NUCLEOTIDE SEQUENCE [LARGE SCALE GENOMIC DNA]</scope>
    <source>
        <strain evidence="1 2">JCM 16014</strain>
    </source>
</reference>
<comment type="caution">
    <text evidence="1">The sequence shown here is derived from an EMBL/GenBank/DDBJ whole genome shotgun (WGS) entry which is preliminary data.</text>
</comment>
<evidence type="ECO:0000313" key="1">
    <source>
        <dbReference type="EMBL" id="GAA2016967.1"/>
    </source>
</evidence>
<dbReference type="RefSeq" id="WP_344664370.1">
    <property type="nucleotide sequence ID" value="NZ_BAAAQN010000004.1"/>
</dbReference>
<gene>
    <name evidence="1" type="ORF">GCM10009839_10890</name>
</gene>